<sequence length="359" mass="39010">APPPLVRVLALRLPCDGDDYPATGLQALLSYPSPKLKKMTVVSTCTCWPSIFGRLPSLLRECQSLGAYEGLAGDSKSQMEKVLELLRGVKSLSIRSPSFAFDDDLQEPGPTKEEAEGLAAVICQTLPNLDSLSIEHHGDDSAAIPHLLTAMASNSAQPVKLKDLDLPYLSPVSSQLLKSIACHSVKSIFLMTMHPNQVQTRALQACTHMHIGFLPGSDGSLATSWRLPSLTHLSIHYIPISEVPYLLQADLPSLSCCVLMIYPDTDDETEVFLSPQDALRLKKQLRALRTLGAGFKLGRPGPWQWHMARGNQKLVLGKSLEALVSRQKEVRDTFSGCPEPVALVGALEGEEATLNNMGI</sequence>
<comment type="subcellular location">
    <subcellularLocation>
        <location evidence="1">Cytoplasm</location>
        <location evidence="1">Cytoskeleton</location>
        <location evidence="1">Cilium axoneme</location>
    </subcellularLocation>
</comment>
<proteinExistence type="predicted"/>
<protein>
    <submittedName>
        <fullName evidence="2">Uncharacterized protein</fullName>
    </submittedName>
</protein>
<feature type="non-terminal residue" evidence="2">
    <location>
        <position position="1"/>
    </location>
</feature>
<organism evidence="2 3">
    <name type="scientific">Dunaliella salina</name>
    <name type="common">Green alga</name>
    <name type="synonym">Protococcus salinus</name>
    <dbReference type="NCBI Taxonomy" id="3046"/>
    <lineage>
        <taxon>Eukaryota</taxon>
        <taxon>Viridiplantae</taxon>
        <taxon>Chlorophyta</taxon>
        <taxon>core chlorophytes</taxon>
        <taxon>Chlorophyceae</taxon>
        <taxon>CS clade</taxon>
        <taxon>Chlamydomonadales</taxon>
        <taxon>Dunaliellaceae</taxon>
        <taxon>Dunaliella</taxon>
    </lineage>
</organism>
<name>A0ABQ7FZE3_DUNSA</name>
<dbReference type="Gene3D" id="3.80.10.10">
    <property type="entry name" value="Ribonuclease Inhibitor"/>
    <property type="match status" value="1"/>
</dbReference>
<keyword evidence="3" id="KW-1185">Reference proteome</keyword>
<accession>A0ABQ7FZE3</accession>
<reference evidence="2" key="1">
    <citation type="submission" date="2017-08" db="EMBL/GenBank/DDBJ databases">
        <authorList>
            <person name="Polle J.E."/>
            <person name="Barry K."/>
            <person name="Cushman J."/>
            <person name="Schmutz J."/>
            <person name="Tran D."/>
            <person name="Hathwaick L.T."/>
            <person name="Yim W.C."/>
            <person name="Jenkins J."/>
            <person name="Mckie-Krisberg Z.M."/>
            <person name="Prochnik S."/>
            <person name="Lindquist E."/>
            <person name="Dockter R.B."/>
            <person name="Adam C."/>
            <person name="Molina H."/>
            <person name="Bunkerborg J."/>
            <person name="Jin E."/>
            <person name="Buchheim M."/>
            <person name="Magnuson J."/>
        </authorList>
    </citation>
    <scope>NUCLEOTIDE SEQUENCE</scope>
    <source>
        <strain evidence="2">CCAP 19/18</strain>
    </source>
</reference>
<dbReference type="Proteomes" id="UP000815325">
    <property type="component" value="Unassembled WGS sequence"/>
</dbReference>
<evidence type="ECO:0000313" key="3">
    <source>
        <dbReference type="Proteomes" id="UP000815325"/>
    </source>
</evidence>
<evidence type="ECO:0000313" key="2">
    <source>
        <dbReference type="EMBL" id="KAF5827721.1"/>
    </source>
</evidence>
<dbReference type="EMBL" id="MU070440">
    <property type="protein sequence ID" value="KAF5827721.1"/>
    <property type="molecule type" value="Genomic_DNA"/>
</dbReference>
<comment type="caution">
    <text evidence="2">The sequence shown here is derived from an EMBL/GenBank/DDBJ whole genome shotgun (WGS) entry which is preliminary data.</text>
</comment>
<gene>
    <name evidence="2" type="ORF">DUNSADRAFT_175</name>
</gene>
<evidence type="ECO:0000256" key="1">
    <source>
        <dbReference type="ARBA" id="ARBA00004430"/>
    </source>
</evidence>
<dbReference type="InterPro" id="IPR032675">
    <property type="entry name" value="LRR_dom_sf"/>
</dbReference>